<evidence type="ECO:0000313" key="2">
    <source>
        <dbReference type="Proteomes" id="UP000278907"/>
    </source>
</evidence>
<dbReference type="Proteomes" id="UP000278907">
    <property type="component" value="Unassembled WGS sequence"/>
</dbReference>
<feature type="non-terminal residue" evidence="1">
    <location>
        <position position="50"/>
    </location>
</feature>
<sequence>MRSPGHAKNCTLRCKWDGKEFIVKKWLLAAGLGLALATSAQAADKIAIVN</sequence>
<accession>A0ABX9Q1T9</accession>
<keyword evidence="2" id="KW-1185">Reference proteome</keyword>
<evidence type="ECO:0000313" key="1">
    <source>
        <dbReference type="EMBL" id="RKH75312.1"/>
    </source>
</evidence>
<dbReference type="EMBL" id="RAWI01001428">
    <property type="protein sequence ID" value="RKH75312.1"/>
    <property type="molecule type" value="Genomic_DNA"/>
</dbReference>
<reference evidence="1 2" key="1">
    <citation type="submission" date="2018-09" db="EMBL/GenBank/DDBJ databases">
        <authorList>
            <person name="Livingstone P.G."/>
            <person name="Whitworth D.E."/>
        </authorList>
    </citation>
    <scope>NUCLEOTIDE SEQUENCE [LARGE SCALE GENOMIC DNA]</scope>
    <source>
        <strain evidence="1 2">CA031B</strain>
    </source>
</reference>
<organism evidence="1 2">
    <name type="scientific">Corallococcus praedator</name>
    <dbReference type="NCBI Taxonomy" id="2316724"/>
    <lineage>
        <taxon>Bacteria</taxon>
        <taxon>Pseudomonadati</taxon>
        <taxon>Myxococcota</taxon>
        <taxon>Myxococcia</taxon>
        <taxon>Myxococcales</taxon>
        <taxon>Cystobacterineae</taxon>
        <taxon>Myxococcaceae</taxon>
        <taxon>Corallococcus</taxon>
    </lineage>
</organism>
<protein>
    <submittedName>
        <fullName evidence="1">Molecular chaperone</fullName>
    </submittedName>
</protein>
<gene>
    <name evidence="1" type="ORF">D7Y13_44775</name>
</gene>
<proteinExistence type="predicted"/>
<comment type="caution">
    <text evidence="1">The sequence shown here is derived from an EMBL/GenBank/DDBJ whole genome shotgun (WGS) entry which is preliminary data.</text>
</comment>
<name>A0ABX9Q1T9_9BACT</name>